<evidence type="ECO:0000313" key="18">
    <source>
        <dbReference type="EMBL" id="SMB88091.1"/>
    </source>
</evidence>
<feature type="active site" evidence="14">
    <location>
        <position position="383"/>
    </location>
</feature>
<dbReference type="NCBIfam" id="TIGR00735">
    <property type="entry name" value="hisF"/>
    <property type="match status" value="1"/>
</dbReference>
<dbReference type="InterPro" id="IPR013785">
    <property type="entry name" value="Aldolase_TIM"/>
</dbReference>
<name>A0A1W1V4X0_DESTI</name>
<dbReference type="AlphaFoldDB" id="A0A1W1V4X0"/>
<keyword evidence="7 14" id="KW-0963">Cytoplasm</keyword>
<comment type="pathway">
    <text evidence="3 14">Amino-acid biosynthesis; L-histidine biosynthesis; L-histidine from 5-phospho-alpha-D-ribose 1-diphosphate: step 5/9.</text>
</comment>
<dbReference type="GO" id="GO:0016829">
    <property type="term" value="F:lyase activity"/>
    <property type="evidence" value="ECO:0007669"/>
    <property type="project" value="UniProtKB-KW"/>
</dbReference>
<evidence type="ECO:0000256" key="5">
    <source>
        <dbReference type="ARBA" id="ARBA00009667"/>
    </source>
</evidence>
<keyword evidence="10 15" id="KW-0413">Isomerase</keyword>
<evidence type="ECO:0000256" key="14">
    <source>
        <dbReference type="HAMAP-Rule" id="MF_01013"/>
    </source>
</evidence>
<comment type="similarity">
    <text evidence="5 14 16">Belongs to the HisA/HisF family.</text>
</comment>
<dbReference type="GO" id="GO:0000107">
    <property type="term" value="F:imidazoleglycerol-phosphate synthase activity"/>
    <property type="evidence" value="ECO:0007669"/>
    <property type="project" value="UniProtKB-UniRule"/>
</dbReference>
<evidence type="ECO:0000256" key="1">
    <source>
        <dbReference type="ARBA" id="ARBA00000901"/>
    </source>
</evidence>
<dbReference type="GO" id="GO:0000105">
    <property type="term" value="P:L-histidine biosynthetic process"/>
    <property type="evidence" value="ECO:0007669"/>
    <property type="project" value="UniProtKB-UniRule"/>
</dbReference>
<dbReference type="PANTHER" id="PTHR21235">
    <property type="entry name" value="IMIDAZOLE GLYCEROL PHOSPHATE SYNTHASE SUBUNIT HISF/H IGP SYNTHASE SUBUNIT HISF/H"/>
    <property type="match status" value="1"/>
</dbReference>
<feature type="active site" evidence="14">
    <location>
        <position position="264"/>
    </location>
</feature>
<comment type="catalytic activity">
    <reaction evidence="1 15 17">
        <text>1-(5-phospho-beta-D-ribosyl)-5-[(5-phospho-beta-D-ribosylamino)methylideneamino]imidazole-4-carboxamide = 5-[(5-phospho-1-deoxy-D-ribulos-1-ylimino)methylamino]-1-(5-phospho-beta-D-ribosyl)imidazole-4-carboxamide</text>
        <dbReference type="Rhea" id="RHEA:15469"/>
        <dbReference type="ChEBI" id="CHEBI:58435"/>
        <dbReference type="ChEBI" id="CHEBI:58525"/>
        <dbReference type="EC" id="5.3.1.16"/>
    </reaction>
</comment>
<evidence type="ECO:0000256" key="17">
    <source>
        <dbReference type="RuleBase" id="RU003658"/>
    </source>
</evidence>
<comment type="catalytic activity">
    <reaction evidence="13 14">
        <text>5-[(5-phospho-1-deoxy-D-ribulos-1-ylimino)methylamino]-1-(5-phospho-beta-D-ribosyl)imidazole-4-carboxamide + L-glutamine = D-erythro-1-(imidazol-4-yl)glycerol 3-phosphate + 5-amino-1-(5-phospho-beta-D-ribosyl)imidazole-4-carboxamide + L-glutamate + H(+)</text>
        <dbReference type="Rhea" id="RHEA:24793"/>
        <dbReference type="ChEBI" id="CHEBI:15378"/>
        <dbReference type="ChEBI" id="CHEBI:29985"/>
        <dbReference type="ChEBI" id="CHEBI:58278"/>
        <dbReference type="ChEBI" id="CHEBI:58359"/>
        <dbReference type="ChEBI" id="CHEBI:58475"/>
        <dbReference type="ChEBI" id="CHEBI:58525"/>
        <dbReference type="EC" id="4.3.2.10"/>
    </reaction>
</comment>
<dbReference type="CDD" id="cd04731">
    <property type="entry name" value="HisF"/>
    <property type="match status" value="1"/>
</dbReference>
<evidence type="ECO:0000256" key="3">
    <source>
        <dbReference type="ARBA" id="ARBA00005091"/>
    </source>
</evidence>
<keyword evidence="9 14" id="KW-0368">Histidine biosynthesis</keyword>
<evidence type="ECO:0000256" key="6">
    <source>
        <dbReference type="ARBA" id="ARBA00011152"/>
    </source>
</evidence>
<keyword evidence="11 14" id="KW-0456">Lyase</keyword>
<dbReference type="EMBL" id="FWWT01000015">
    <property type="protein sequence ID" value="SMB88091.1"/>
    <property type="molecule type" value="Genomic_DNA"/>
</dbReference>
<dbReference type="Gene3D" id="3.20.20.70">
    <property type="entry name" value="Aldolase class I"/>
    <property type="match status" value="2"/>
</dbReference>
<dbReference type="UniPathway" id="UPA00031">
    <property type="reaction ID" value="UER00009"/>
</dbReference>
<dbReference type="STRING" id="656914.SAMN00017405_1832"/>
<dbReference type="NCBIfam" id="TIGR00007">
    <property type="entry name" value="1-(5-phosphoribosyl)-5-[(5-phosphoribosylamino)methylideneamino]imidazole-4-carboxamide isomerase"/>
    <property type="match status" value="1"/>
</dbReference>
<dbReference type="InterPro" id="IPR006063">
    <property type="entry name" value="HisA_bact_arch"/>
</dbReference>
<feature type="active site" description="Proton acceptor" evidence="15">
    <location>
        <position position="10"/>
    </location>
</feature>
<dbReference type="InterPro" id="IPR006062">
    <property type="entry name" value="His_biosynth"/>
</dbReference>
<feature type="active site" description="Proton donor" evidence="15">
    <location>
        <position position="132"/>
    </location>
</feature>
<dbReference type="Pfam" id="PF00977">
    <property type="entry name" value="His_biosynth"/>
    <property type="match status" value="2"/>
</dbReference>
<comment type="subcellular location">
    <subcellularLocation>
        <location evidence="2 14 17">Cytoplasm</location>
    </subcellularLocation>
</comment>
<comment type="pathway">
    <text evidence="4 15 17">Amino-acid biosynthesis; L-histidine biosynthesis; L-histidine from 5-phospho-alpha-D-ribose 1-diphosphate: step 4/9.</text>
</comment>
<gene>
    <name evidence="14" type="primary">hisF</name>
    <name evidence="15" type="synonym">hisA</name>
    <name evidence="18" type="ORF">SAMN00017405_1832</name>
</gene>
<dbReference type="EC" id="5.3.1.16" evidence="15"/>
<dbReference type="FunFam" id="3.20.20.70:FF:000006">
    <property type="entry name" value="Imidazole glycerol phosphate synthase subunit HisF"/>
    <property type="match status" value="1"/>
</dbReference>
<protein>
    <recommendedName>
        <fullName evidence="14 15">Multifunctional fusion protein</fullName>
    </recommendedName>
    <domain>
        <recommendedName>
            <fullName evidence="14">Imidazole glycerol phosphate synthase subunit HisF</fullName>
            <ecNumber evidence="14">4.3.2.10</ecNumber>
        </recommendedName>
        <alternativeName>
            <fullName evidence="14">IGP synthase cyclase subunit</fullName>
        </alternativeName>
        <alternativeName>
            <fullName evidence="14">IGP synthase subunit HisF</fullName>
        </alternativeName>
        <alternativeName>
            <fullName evidence="14">ImGP synthase subunit HisF</fullName>
            <shortName evidence="14">IGPS subunit HisF</shortName>
        </alternativeName>
    </domain>
    <domain>
        <recommendedName>
            <fullName evidence="15">1-(5-phosphoribosyl)-5-[(5-phosphoribosylamino)methylideneamino] imidazole-4-carboxamide isomerase</fullName>
            <ecNumber evidence="15">5.3.1.16</ecNumber>
        </recommendedName>
        <alternativeName>
            <fullName evidence="15">Phosphoribosylformimino-5-aminoimidazole carboxamide ribotide isomerase</fullName>
        </alternativeName>
    </domain>
</protein>
<dbReference type="SUPFAM" id="SSF51366">
    <property type="entry name" value="Ribulose-phoshate binding barrel"/>
    <property type="match status" value="2"/>
</dbReference>
<dbReference type="OrthoDB" id="9781903at2"/>
<proteinExistence type="inferred from homology"/>
<sequence length="507" mass="55469">MNFNIYPAIDIRGGKCVRLYQGDYNQENIYFDNPVDAAMKWKESGATWLHIVDLDGAREAAPVNLPVIKEIIEKTGLKVQIGGGIRDRETAKSYLEIGAKRIILGSVALNNPQVVAEIISMYGSDKVVVSLDGRNGKVSGEGWLVKTEKDLLEVAEGLVKMGVKTFIYTDIERDGTLNGPNIKNTLELAKKTGRNIIVAGGVSSEEDCLELSKYKDQGIEGIITGRAIYTGNINLENLLNKMKDVNSSNDSPSMLTKRIIPCLDVKEGRVVKGTSFVELKDAGDPVELASLYDAEGADELVFLDISASFEGRKTMLEIVKKTAETITIPFTVGGGINSLEDIKNVLRAGADKVSLNTAAVKNPELIKEAAEKFGNQCIVVAIDAKYNAQKDMYEVYTHGGRNIADFDVIEWAKKVESLGAGEILLTSMDQDGHKEGYDLKLLDLVCSNVSIPVIASGGAGKKEDFYDAFTKTNTDACLAASIFHYQETTIKKIKEYLKNEGVMIRWE</sequence>
<dbReference type="HAMAP" id="MF_01013">
    <property type="entry name" value="HisF"/>
    <property type="match status" value="1"/>
</dbReference>
<dbReference type="GO" id="GO:0003949">
    <property type="term" value="F:1-(5-phosphoribosyl)-5-[(5-phosphoribosylamino)methylideneamino]imidazole-4-carboxamide isomerase activity"/>
    <property type="evidence" value="ECO:0007669"/>
    <property type="project" value="UniProtKB-UniRule"/>
</dbReference>
<evidence type="ECO:0000256" key="8">
    <source>
        <dbReference type="ARBA" id="ARBA00022605"/>
    </source>
</evidence>
<dbReference type="GO" id="GO:0005737">
    <property type="term" value="C:cytoplasm"/>
    <property type="evidence" value="ECO:0007669"/>
    <property type="project" value="UniProtKB-SubCell"/>
</dbReference>
<dbReference type="Proteomes" id="UP000192731">
    <property type="component" value="Unassembled WGS sequence"/>
</dbReference>
<dbReference type="InterPro" id="IPR011060">
    <property type="entry name" value="RibuloseP-bd_barrel"/>
</dbReference>
<evidence type="ECO:0000256" key="12">
    <source>
        <dbReference type="ARBA" id="ARBA00025475"/>
    </source>
</evidence>
<dbReference type="InterPro" id="IPR023016">
    <property type="entry name" value="HisA/PriA"/>
</dbReference>
<evidence type="ECO:0000256" key="9">
    <source>
        <dbReference type="ARBA" id="ARBA00023102"/>
    </source>
</evidence>
<evidence type="ECO:0000256" key="10">
    <source>
        <dbReference type="ARBA" id="ARBA00023235"/>
    </source>
</evidence>
<evidence type="ECO:0000256" key="16">
    <source>
        <dbReference type="RuleBase" id="RU003657"/>
    </source>
</evidence>
<accession>A0A1W1V4X0</accession>
<organism evidence="18 19">
    <name type="scientific">Desulfonispora thiosulfatigenes DSM 11270</name>
    <dbReference type="NCBI Taxonomy" id="656914"/>
    <lineage>
        <taxon>Bacteria</taxon>
        <taxon>Bacillati</taxon>
        <taxon>Bacillota</taxon>
        <taxon>Clostridia</taxon>
        <taxon>Eubacteriales</taxon>
        <taxon>Peptococcaceae</taxon>
        <taxon>Desulfonispora</taxon>
    </lineage>
</organism>
<evidence type="ECO:0000256" key="15">
    <source>
        <dbReference type="HAMAP-Rule" id="MF_01014"/>
    </source>
</evidence>
<evidence type="ECO:0000256" key="7">
    <source>
        <dbReference type="ARBA" id="ARBA00022490"/>
    </source>
</evidence>
<keyword evidence="8 14" id="KW-0028">Amino-acid biosynthesis</keyword>
<keyword evidence="19" id="KW-1185">Reference proteome</keyword>
<evidence type="ECO:0000313" key="19">
    <source>
        <dbReference type="Proteomes" id="UP000192731"/>
    </source>
</evidence>
<dbReference type="FunFam" id="3.20.20.70:FF:000009">
    <property type="entry name" value="1-(5-phosphoribosyl)-5-[(5-phosphoribosylamino)methylideneamino] imidazole-4-carboxamide isomerase"/>
    <property type="match status" value="1"/>
</dbReference>
<evidence type="ECO:0000256" key="11">
    <source>
        <dbReference type="ARBA" id="ARBA00023239"/>
    </source>
</evidence>
<dbReference type="CDD" id="cd04732">
    <property type="entry name" value="HisA"/>
    <property type="match status" value="1"/>
</dbReference>
<evidence type="ECO:0000256" key="4">
    <source>
        <dbReference type="ARBA" id="ARBA00005133"/>
    </source>
</evidence>
<dbReference type="EC" id="4.3.2.10" evidence="14"/>
<comment type="subunit">
    <text evidence="6 14">Heterodimer of HisH and HisF.</text>
</comment>
<comment type="function">
    <text evidence="12 14">IGPS catalyzes the conversion of PRFAR and glutamine to IGP, AICAR and glutamate. The HisF subunit catalyzes the cyclization activity that produces IGP and AICAR from PRFAR using the ammonia provided by the HisH subunit.</text>
</comment>
<reference evidence="18 19" key="1">
    <citation type="submission" date="2017-04" db="EMBL/GenBank/DDBJ databases">
        <authorList>
            <person name="Afonso C.L."/>
            <person name="Miller P.J."/>
            <person name="Scott M.A."/>
            <person name="Spackman E."/>
            <person name="Goraichik I."/>
            <person name="Dimitrov K.M."/>
            <person name="Suarez D.L."/>
            <person name="Swayne D.E."/>
        </authorList>
    </citation>
    <scope>NUCLEOTIDE SEQUENCE [LARGE SCALE GENOMIC DNA]</scope>
    <source>
        <strain evidence="18 19">DSM 11270</strain>
    </source>
</reference>
<dbReference type="HAMAP" id="MF_01014">
    <property type="entry name" value="HisA"/>
    <property type="match status" value="1"/>
</dbReference>
<evidence type="ECO:0000256" key="13">
    <source>
        <dbReference type="ARBA" id="ARBA00047838"/>
    </source>
</evidence>
<dbReference type="InterPro" id="IPR004651">
    <property type="entry name" value="HisF"/>
</dbReference>
<dbReference type="PANTHER" id="PTHR21235:SF2">
    <property type="entry name" value="IMIDAZOLE GLYCEROL PHOSPHATE SYNTHASE HISHF"/>
    <property type="match status" value="1"/>
</dbReference>
<evidence type="ECO:0000256" key="2">
    <source>
        <dbReference type="ARBA" id="ARBA00004496"/>
    </source>
</evidence>
<dbReference type="InterPro" id="IPR050064">
    <property type="entry name" value="IGPS_HisA/HisF"/>
</dbReference>